<gene>
    <name evidence="4" type="ORF">G4Y79_10140</name>
</gene>
<dbReference type="GO" id="GO:0046872">
    <property type="term" value="F:metal ion binding"/>
    <property type="evidence" value="ECO:0007669"/>
    <property type="project" value="UniProtKB-KW"/>
</dbReference>
<accession>A0A7S8ECZ6</accession>
<sequence>MDYFLLRCQHDGAIRWALQTQDETRLLPDSFQFSQWLAGSTEDVQVHIDTLTQSAAEAIPTPEALLAPVDAQEIWASGVTYLRSRDARQEEAQDGGDVYARVYHAQRPELFFKSLAYKAVGQGDAVGIRQDATWNVPEPELALVLNPAMQVIGFTIGNDMSSRDIEGENPLYLPQAKVYDKSCALGPRIWLNPANAWPDVTIAITISRSDEVVFQAETNTGQIKRTLPELASYLGRSHTLDYGALLLTGTGVVPPSDFTLQAGDVVSITIEPIGTLTNTVTVV</sequence>
<proteinExistence type="inferred from homology"/>
<evidence type="ECO:0000313" key="5">
    <source>
        <dbReference type="Proteomes" id="UP000594468"/>
    </source>
</evidence>
<dbReference type="EMBL" id="CP062983">
    <property type="protein sequence ID" value="QPC84712.1"/>
    <property type="molecule type" value="Genomic_DNA"/>
</dbReference>
<dbReference type="PANTHER" id="PTHR42796">
    <property type="entry name" value="FUMARYLACETOACETATE HYDROLASE DOMAIN-CONTAINING PROTEIN 2A-RELATED"/>
    <property type="match status" value="1"/>
</dbReference>
<evidence type="ECO:0000256" key="1">
    <source>
        <dbReference type="ARBA" id="ARBA00010211"/>
    </source>
</evidence>
<dbReference type="InterPro" id="IPR011234">
    <property type="entry name" value="Fumarylacetoacetase-like_C"/>
</dbReference>
<dbReference type="SUPFAM" id="SSF56529">
    <property type="entry name" value="FAH"/>
    <property type="match status" value="1"/>
</dbReference>
<dbReference type="Gene3D" id="3.90.850.10">
    <property type="entry name" value="Fumarylacetoacetase-like, C-terminal domain"/>
    <property type="match status" value="1"/>
</dbReference>
<keyword evidence="4" id="KW-0378">Hydrolase</keyword>
<dbReference type="Pfam" id="PF01557">
    <property type="entry name" value="FAA_hydrolase"/>
    <property type="match status" value="1"/>
</dbReference>
<name>A0A7S8ECZ6_9CHLR</name>
<dbReference type="GO" id="GO:0044281">
    <property type="term" value="P:small molecule metabolic process"/>
    <property type="evidence" value="ECO:0007669"/>
    <property type="project" value="UniProtKB-ARBA"/>
</dbReference>
<feature type="domain" description="Fumarylacetoacetase-like C-terminal" evidence="3">
    <location>
        <begin position="92"/>
        <end position="280"/>
    </location>
</feature>
<protein>
    <submittedName>
        <fullName evidence="4">Fumarylacetoacetate hydrolase family protein</fullName>
    </submittedName>
</protein>
<comment type="similarity">
    <text evidence="1">Belongs to the FAH family.</text>
</comment>
<dbReference type="PANTHER" id="PTHR42796:SF7">
    <property type="entry name" value="2-DEHYDRO-3-DEOXY-D-ARABINONATE DEHYDRATASE"/>
    <property type="match status" value="1"/>
</dbReference>
<keyword evidence="2" id="KW-0479">Metal-binding</keyword>
<evidence type="ECO:0000256" key="2">
    <source>
        <dbReference type="ARBA" id="ARBA00022723"/>
    </source>
</evidence>
<dbReference type="Proteomes" id="UP000594468">
    <property type="component" value="Chromosome"/>
</dbReference>
<dbReference type="InterPro" id="IPR051121">
    <property type="entry name" value="FAH"/>
</dbReference>
<evidence type="ECO:0000313" key="4">
    <source>
        <dbReference type="EMBL" id="QPC84712.1"/>
    </source>
</evidence>
<evidence type="ECO:0000259" key="3">
    <source>
        <dbReference type="Pfam" id="PF01557"/>
    </source>
</evidence>
<dbReference type="RefSeq" id="WP_195172775.1">
    <property type="nucleotide sequence ID" value="NZ_CP062983.1"/>
</dbReference>
<dbReference type="InterPro" id="IPR036663">
    <property type="entry name" value="Fumarylacetoacetase_C_sf"/>
</dbReference>
<dbReference type="KEGG" id="pmet:G4Y79_10140"/>
<keyword evidence="5" id="KW-1185">Reference proteome</keyword>
<dbReference type="AlphaFoldDB" id="A0A7S8ECZ6"/>
<dbReference type="GO" id="GO:0016787">
    <property type="term" value="F:hydrolase activity"/>
    <property type="evidence" value="ECO:0007669"/>
    <property type="project" value="UniProtKB-KW"/>
</dbReference>
<organism evidence="4 5">
    <name type="scientific">Phototrophicus methaneseepsis</name>
    <dbReference type="NCBI Taxonomy" id="2710758"/>
    <lineage>
        <taxon>Bacteria</taxon>
        <taxon>Bacillati</taxon>
        <taxon>Chloroflexota</taxon>
        <taxon>Candidatus Thermofontia</taxon>
        <taxon>Phototrophicales</taxon>
        <taxon>Phototrophicaceae</taxon>
        <taxon>Phototrophicus</taxon>
    </lineage>
</organism>
<reference evidence="4 5" key="1">
    <citation type="submission" date="2020-02" db="EMBL/GenBank/DDBJ databases">
        <authorList>
            <person name="Zheng R.K."/>
            <person name="Sun C.M."/>
        </authorList>
    </citation>
    <scope>NUCLEOTIDE SEQUENCE [LARGE SCALE GENOMIC DNA]</scope>
    <source>
        <strain evidence="5">rifampicinis</strain>
    </source>
</reference>